<protein>
    <submittedName>
        <fullName evidence="2">Uncharacterized protein</fullName>
    </submittedName>
</protein>
<comment type="caution">
    <text evidence="2">The sequence shown here is derived from an EMBL/GenBank/DDBJ whole genome shotgun (WGS) entry which is preliminary data.</text>
</comment>
<reference evidence="2" key="1">
    <citation type="journal article" date="2023" name="Mol. Phylogenet. Evol.">
        <title>Genome-scale phylogeny and comparative genomics of the fungal order Sordariales.</title>
        <authorList>
            <person name="Hensen N."/>
            <person name="Bonometti L."/>
            <person name="Westerberg I."/>
            <person name="Brannstrom I.O."/>
            <person name="Guillou S."/>
            <person name="Cros-Aarteil S."/>
            <person name="Calhoun S."/>
            <person name="Haridas S."/>
            <person name="Kuo A."/>
            <person name="Mondo S."/>
            <person name="Pangilinan J."/>
            <person name="Riley R."/>
            <person name="LaButti K."/>
            <person name="Andreopoulos B."/>
            <person name="Lipzen A."/>
            <person name="Chen C."/>
            <person name="Yan M."/>
            <person name="Daum C."/>
            <person name="Ng V."/>
            <person name="Clum A."/>
            <person name="Steindorff A."/>
            <person name="Ohm R.A."/>
            <person name="Martin F."/>
            <person name="Silar P."/>
            <person name="Natvig D.O."/>
            <person name="Lalanne C."/>
            <person name="Gautier V."/>
            <person name="Ament-Velasquez S.L."/>
            <person name="Kruys A."/>
            <person name="Hutchinson M.I."/>
            <person name="Powell A.J."/>
            <person name="Barry K."/>
            <person name="Miller A.N."/>
            <person name="Grigoriev I.V."/>
            <person name="Debuchy R."/>
            <person name="Gladieux P."/>
            <person name="Hiltunen Thoren M."/>
            <person name="Johannesson H."/>
        </authorList>
    </citation>
    <scope>NUCLEOTIDE SEQUENCE</scope>
    <source>
        <strain evidence="2">CBS 315.58</strain>
    </source>
</reference>
<feature type="compositionally biased region" description="Basic residues" evidence="1">
    <location>
        <begin position="208"/>
        <end position="224"/>
    </location>
</feature>
<feature type="region of interest" description="Disordered" evidence="1">
    <location>
        <begin position="254"/>
        <end position="281"/>
    </location>
</feature>
<evidence type="ECO:0000313" key="2">
    <source>
        <dbReference type="EMBL" id="KAK4205589.1"/>
    </source>
</evidence>
<name>A0AAN6XRU2_9PEZI</name>
<dbReference type="Proteomes" id="UP001303160">
    <property type="component" value="Unassembled WGS sequence"/>
</dbReference>
<reference evidence="2" key="2">
    <citation type="submission" date="2023-05" db="EMBL/GenBank/DDBJ databases">
        <authorList>
            <consortium name="Lawrence Berkeley National Laboratory"/>
            <person name="Steindorff A."/>
            <person name="Hensen N."/>
            <person name="Bonometti L."/>
            <person name="Westerberg I."/>
            <person name="Brannstrom I.O."/>
            <person name="Guillou S."/>
            <person name="Cros-Aarteil S."/>
            <person name="Calhoun S."/>
            <person name="Haridas S."/>
            <person name="Kuo A."/>
            <person name="Mondo S."/>
            <person name="Pangilinan J."/>
            <person name="Riley R."/>
            <person name="Labutti K."/>
            <person name="Andreopoulos B."/>
            <person name="Lipzen A."/>
            <person name="Chen C."/>
            <person name="Yanf M."/>
            <person name="Daum C."/>
            <person name="Ng V."/>
            <person name="Clum A."/>
            <person name="Ohm R."/>
            <person name="Martin F."/>
            <person name="Silar P."/>
            <person name="Natvig D."/>
            <person name="Lalanne C."/>
            <person name="Gautier V."/>
            <person name="Ament-Velasquez S.L."/>
            <person name="Kruys A."/>
            <person name="Hutchinson M.I."/>
            <person name="Powell A.J."/>
            <person name="Barry K."/>
            <person name="Miller A.N."/>
            <person name="Grigoriev I.V."/>
            <person name="Debuchy R."/>
            <person name="Gladieux P."/>
            <person name="Thoren M.H."/>
            <person name="Johannesson H."/>
        </authorList>
    </citation>
    <scope>NUCLEOTIDE SEQUENCE</scope>
    <source>
        <strain evidence="2">CBS 315.58</strain>
    </source>
</reference>
<feature type="compositionally biased region" description="Basic residues" evidence="1">
    <location>
        <begin position="255"/>
        <end position="264"/>
    </location>
</feature>
<keyword evidence="3" id="KW-1185">Reference proteome</keyword>
<organism evidence="2 3">
    <name type="scientific">Triangularia verruculosa</name>
    <dbReference type="NCBI Taxonomy" id="2587418"/>
    <lineage>
        <taxon>Eukaryota</taxon>
        <taxon>Fungi</taxon>
        <taxon>Dikarya</taxon>
        <taxon>Ascomycota</taxon>
        <taxon>Pezizomycotina</taxon>
        <taxon>Sordariomycetes</taxon>
        <taxon>Sordariomycetidae</taxon>
        <taxon>Sordariales</taxon>
        <taxon>Podosporaceae</taxon>
        <taxon>Triangularia</taxon>
    </lineage>
</organism>
<gene>
    <name evidence="2" type="ORF">QBC40DRAFT_248753</name>
</gene>
<evidence type="ECO:0000313" key="3">
    <source>
        <dbReference type="Proteomes" id="UP001303160"/>
    </source>
</evidence>
<dbReference type="AlphaFoldDB" id="A0AAN6XRU2"/>
<evidence type="ECO:0000256" key="1">
    <source>
        <dbReference type="SAM" id="MobiDB-lite"/>
    </source>
</evidence>
<proteinExistence type="predicted"/>
<feature type="region of interest" description="Disordered" evidence="1">
    <location>
        <begin position="200"/>
        <end position="237"/>
    </location>
</feature>
<accession>A0AAN6XRU2</accession>
<dbReference type="EMBL" id="MU863875">
    <property type="protein sequence ID" value="KAK4205589.1"/>
    <property type="molecule type" value="Genomic_DNA"/>
</dbReference>
<sequence>MPASNHIAITDVSNSVPFSQSNNVSVSFDNNLPAPQNRNYYWPHNLLSTVQDAPASELHHSAPENHNIGSNDIKGLPAIQNPSDYGLVSAWSIVQQAANPNSPGFLRANQHATHHGIMNPSISAVQPGIMNPSVPVAHTNIMSLAMSAPQAPIAHSNNNSFMPKQPSHSTAIPPLPMVSEESVSPPSPLRALLGVDAATKASADRGAVPKRKGGAPKGSKKMRVTKQEEETPPPLWWELDYSGMTEMEAEMQKKMAQRKRKRWSDRKNTIRKKELRAKQAA</sequence>